<sequence>MPSSRAARKKQARLSFTPLPSSSPASKDYHKQIRERAAAVSLDGTPRSSKYRRVHDDDSDLEVLPEDETPTMPTPDATLQKQNPEVVEIDSDDEPIRPTQRAQTKSRVKSSRSRQQRLDFSNSRDIDSFDSPVKLPSSSVRTRSSKPGMFSSQVNGQAFSSDSDEDSAGSEELPSPRKLMEKSKKGRKGKENRNVVVEDDEDEDEIAVAPRRAPQIQQESEDDDDDDMPTTVGKRPRRRRRSPSADSFISDSPPAAPDSDDEIVVTGQRSRKRARQDTQSEDDEDDLPKTPGRRRLKRPRQMTQQEKEDLAEDLDFFEPSSGAEDEPAKPRGSQSAQKNARQQALEKLKRMRSSQLPGVDQEEQDEADAQEEEREDPYDEDEDEVIPEVTRARQMFTKDDEDDDFVEQEDDEGPLGVPEGVPLEFTRYASSKSKELFEFAVEWMVQKKINPAFAIDDPIYELTFKKLDDEVRGLAASKFTSSAWTSDFTLALQARPEIAYERIDRNSAEHWMRDKCDACNRSGHPATYQIQFQGRPYRRDTLDPVDQDDPNKEDDSDSDDSSSEDEDNEKQHWDANHRPIVPVNTIWYVGKFCKSNAETAHSLSHWKHHLHGYVEDYLEGHKYCTAEQLVKRDKWPTKKRNKYANKVVDKMKADGEVKNLWNLFKDNIDQARNSKQGRYAGDSD</sequence>
<dbReference type="GO" id="GO:0005634">
    <property type="term" value="C:nucleus"/>
    <property type="evidence" value="ECO:0007669"/>
    <property type="project" value="TreeGrafter"/>
</dbReference>
<feature type="compositionally biased region" description="Low complexity" evidence="1">
    <location>
        <begin position="244"/>
        <end position="253"/>
    </location>
</feature>
<dbReference type="EMBL" id="ML993622">
    <property type="protein sequence ID" value="KAF2161006.1"/>
    <property type="molecule type" value="Genomic_DNA"/>
</dbReference>
<feature type="compositionally biased region" description="Basic residues" evidence="1">
    <location>
        <begin position="1"/>
        <end position="12"/>
    </location>
</feature>
<feature type="region of interest" description="Disordered" evidence="1">
    <location>
        <begin position="539"/>
        <end position="576"/>
    </location>
</feature>
<accession>A0A6A6C6K7</accession>
<evidence type="ECO:0000256" key="1">
    <source>
        <dbReference type="SAM" id="MobiDB-lite"/>
    </source>
</evidence>
<dbReference type="OrthoDB" id="21499at2759"/>
<dbReference type="Pfam" id="PF13926">
    <property type="entry name" value="DUF4211"/>
    <property type="match status" value="1"/>
</dbReference>
<evidence type="ECO:0000313" key="4">
    <source>
        <dbReference type="Proteomes" id="UP000799537"/>
    </source>
</evidence>
<feature type="compositionally biased region" description="Acidic residues" evidence="1">
    <location>
        <begin position="399"/>
        <end position="413"/>
    </location>
</feature>
<dbReference type="PANTHER" id="PTHR14689">
    <property type="entry name" value="PHORBOL-ESTER_DAG-TYPE DOMAIN-CONTAINING PROTEIN"/>
    <property type="match status" value="1"/>
</dbReference>
<feature type="compositionally biased region" description="Polar residues" evidence="1">
    <location>
        <begin position="332"/>
        <end position="342"/>
    </location>
</feature>
<dbReference type="InterPro" id="IPR025451">
    <property type="entry name" value="DUF4211"/>
</dbReference>
<feature type="compositionally biased region" description="Basic residues" evidence="1">
    <location>
        <begin position="104"/>
        <end position="115"/>
    </location>
</feature>
<proteinExistence type="predicted"/>
<feature type="domain" description="DUF4211" evidence="2">
    <location>
        <begin position="404"/>
        <end position="542"/>
    </location>
</feature>
<gene>
    <name evidence="3" type="ORF">M409DRAFT_28613</name>
</gene>
<evidence type="ECO:0000313" key="3">
    <source>
        <dbReference type="EMBL" id="KAF2161006.1"/>
    </source>
</evidence>
<dbReference type="Proteomes" id="UP000799537">
    <property type="component" value="Unassembled WGS sequence"/>
</dbReference>
<feature type="compositionally biased region" description="Polar residues" evidence="1">
    <location>
        <begin position="150"/>
        <end position="159"/>
    </location>
</feature>
<feature type="compositionally biased region" description="Basic and acidic residues" evidence="1">
    <location>
        <begin position="174"/>
        <end position="193"/>
    </location>
</feature>
<keyword evidence="4" id="KW-1185">Reference proteome</keyword>
<feature type="compositionally biased region" description="Acidic residues" evidence="1">
    <location>
        <begin position="360"/>
        <end position="386"/>
    </location>
</feature>
<name>A0A6A6C6K7_ZASCE</name>
<reference evidence="3" key="1">
    <citation type="journal article" date="2020" name="Stud. Mycol.">
        <title>101 Dothideomycetes genomes: a test case for predicting lifestyles and emergence of pathogens.</title>
        <authorList>
            <person name="Haridas S."/>
            <person name="Albert R."/>
            <person name="Binder M."/>
            <person name="Bloem J."/>
            <person name="Labutti K."/>
            <person name="Salamov A."/>
            <person name="Andreopoulos B."/>
            <person name="Baker S."/>
            <person name="Barry K."/>
            <person name="Bills G."/>
            <person name="Bluhm B."/>
            <person name="Cannon C."/>
            <person name="Castanera R."/>
            <person name="Culley D."/>
            <person name="Daum C."/>
            <person name="Ezra D."/>
            <person name="Gonzalez J."/>
            <person name="Henrissat B."/>
            <person name="Kuo A."/>
            <person name="Liang C."/>
            <person name="Lipzen A."/>
            <person name="Lutzoni F."/>
            <person name="Magnuson J."/>
            <person name="Mondo S."/>
            <person name="Nolan M."/>
            <person name="Ohm R."/>
            <person name="Pangilinan J."/>
            <person name="Park H.-J."/>
            <person name="Ramirez L."/>
            <person name="Alfaro M."/>
            <person name="Sun H."/>
            <person name="Tritt A."/>
            <person name="Yoshinaga Y."/>
            <person name="Zwiers L.-H."/>
            <person name="Turgeon B."/>
            <person name="Goodwin S."/>
            <person name="Spatafora J."/>
            <person name="Crous P."/>
            <person name="Grigoriev I."/>
        </authorList>
    </citation>
    <scope>NUCLEOTIDE SEQUENCE</scope>
    <source>
        <strain evidence="3">ATCC 36951</strain>
    </source>
</reference>
<feature type="compositionally biased region" description="Basic and acidic residues" evidence="1">
    <location>
        <begin position="27"/>
        <end position="37"/>
    </location>
</feature>
<feature type="compositionally biased region" description="Acidic residues" evidence="1">
    <location>
        <begin position="543"/>
        <end position="568"/>
    </location>
</feature>
<organism evidence="3 4">
    <name type="scientific">Zasmidium cellare ATCC 36951</name>
    <dbReference type="NCBI Taxonomy" id="1080233"/>
    <lineage>
        <taxon>Eukaryota</taxon>
        <taxon>Fungi</taxon>
        <taxon>Dikarya</taxon>
        <taxon>Ascomycota</taxon>
        <taxon>Pezizomycotina</taxon>
        <taxon>Dothideomycetes</taxon>
        <taxon>Dothideomycetidae</taxon>
        <taxon>Mycosphaerellales</taxon>
        <taxon>Mycosphaerellaceae</taxon>
        <taxon>Zasmidium</taxon>
    </lineage>
</organism>
<dbReference type="AlphaFoldDB" id="A0A6A6C6K7"/>
<dbReference type="PANTHER" id="PTHR14689:SF0">
    <property type="entry name" value="COILED-COIL DOMAIN-CONTAINING PROTEIN 82"/>
    <property type="match status" value="1"/>
</dbReference>
<dbReference type="GeneID" id="54562383"/>
<feature type="region of interest" description="Disordered" evidence="1">
    <location>
        <begin position="1"/>
        <end position="420"/>
    </location>
</feature>
<dbReference type="RefSeq" id="XP_033661895.1">
    <property type="nucleotide sequence ID" value="XM_033809111.1"/>
</dbReference>
<feature type="compositionally biased region" description="Basic residues" evidence="1">
    <location>
        <begin position="291"/>
        <end position="300"/>
    </location>
</feature>
<feature type="compositionally biased region" description="Acidic residues" evidence="1">
    <location>
        <begin position="219"/>
        <end position="228"/>
    </location>
</feature>
<feature type="compositionally biased region" description="Acidic residues" evidence="1">
    <location>
        <begin position="57"/>
        <end position="69"/>
    </location>
</feature>
<feature type="compositionally biased region" description="Acidic residues" evidence="1">
    <location>
        <begin position="197"/>
        <end position="206"/>
    </location>
</feature>
<protein>
    <recommendedName>
        <fullName evidence="2">DUF4211 domain-containing protein</fullName>
    </recommendedName>
</protein>
<evidence type="ECO:0000259" key="2">
    <source>
        <dbReference type="Pfam" id="PF13926"/>
    </source>
</evidence>